<keyword evidence="1" id="KW-0808">Transferase</keyword>
<dbReference type="GO" id="GO:0004190">
    <property type="term" value="F:aspartic-type endopeptidase activity"/>
    <property type="evidence" value="ECO:0007669"/>
    <property type="project" value="InterPro"/>
</dbReference>
<evidence type="ECO:0000313" key="11">
    <source>
        <dbReference type="Proteomes" id="UP000663873"/>
    </source>
</evidence>
<dbReference type="GO" id="GO:0003964">
    <property type="term" value="F:RNA-directed DNA polymerase activity"/>
    <property type="evidence" value="ECO:0007669"/>
    <property type="project" value="UniProtKB-KW"/>
</dbReference>
<evidence type="ECO:0000313" key="9">
    <source>
        <dbReference type="EMBL" id="CAF4572673.1"/>
    </source>
</evidence>
<keyword evidence="6" id="KW-0695">RNA-directed DNA polymerase</keyword>
<dbReference type="EMBL" id="CAJNXB010003001">
    <property type="protein sequence ID" value="CAF3290702.1"/>
    <property type="molecule type" value="Genomic_DNA"/>
</dbReference>
<organism evidence="8 10">
    <name type="scientific">Rotaria socialis</name>
    <dbReference type="NCBI Taxonomy" id="392032"/>
    <lineage>
        <taxon>Eukaryota</taxon>
        <taxon>Metazoa</taxon>
        <taxon>Spiralia</taxon>
        <taxon>Gnathifera</taxon>
        <taxon>Rotifera</taxon>
        <taxon>Eurotatoria</taxon>
        <taxon>Bdelloidea</taxon>
        <taxon>Philodinida</taxon>
        <taxon>Philodinidae</taxon>
        <taxon>Rotaria</taxon>
    </lineage>
</organism>
<dbReference type="PANTHER" id="PTHR37984:SF5">
    <property type="entry name" value="PROTEIN NYNRIN-LIKE"/>
    <property type="match status" value="1"/>
</dbReference>
<evidence type="ECO:0000256" key="5">
    <source>
        <dbReference type="ARBA" id="ARBA00022801"/>
    </source>
</evidence>
<dbReference type="InterPro" id="IPR050951">
    <property type="entry name" value="Retrovirus_Pol_polyprotein"/>
</dbReference>
<dbReference type="Proteomes" id="UP000663873">
    <property type="component" value="Unassembled WGS sequence"/>
</dbReference>
<dbReference type="AlphaFoldDB" id="A0A817SHF7"/>
<dbReference type="Gene3D" id="3.10.20.370">
    <property type="match status" value="1"/>
</dbReference>
<evidence type="ECO:0000256" key="4">
    <source>
        <dbReference type="ARBA" id="ARBA00022759"/>
    </source>
</evidence>
<protein>
    <recommendedName>
        <fullName evidence="7">Reverse transcriptase domain-containing protein</fullName>
    </recommendedName>
</protein>
<dbReference type="EMBL" id="CAJOBP010013091">
    <property type="protein sequence ID" value="CAF4572673.1"/>
    <property type="molecule type" value="Genomic_DNA"/>
</dbReference>
<evidence type="ECO:0000256" key="1">
    <source>
        <dbReference type="ARBA" id="ARBA00022679"/>
    </source>
</evidence>
<sequence length="708" mass="80290">STQLRTIPPYYMAFIQVKTPSSISSVTWEASVSGVHRYVIAANSLVLIYPGQHLGTADLYDSENDDTTLVLPITSLSTTSTLPCNIIESSNQIYCSTQVKESSNNNNSITLNSLNFLTELNLTDSDLTLQQTEKLKSLLVKYDQCFENRLGRTSLVHHQIDTGNTKPIKLRPYRVSPVRKEIISTEITKMLNEGIIEPCNSPYAAPITLQPKKDGSLRFCVDFRELNAVTVRDVYPIPRIDDTLDQLQHAKYFTSMDLRSGFWQIELDPTSRDKTAFISHPGLFRFRVMPFGLTNAPATFQRLMDLVLGGLKWSCALVYLDDIIVYSTSFDDHLYHLELVLQQIQQSGLTLKIDKCHFCKTQPLTRHSDLKSFQWSEACQNSFETLRQCLIEAPIISYPRFDQPFILQLDASDVGLSAILAQKLIDQDGKTREHVIGYASRTLSASERKYSPTERECLAIVYGCNYYRPYIEGTRFTAITDHKALKWLHSTKDLNSRLARWAIQIATYDIDIQHRPGSENGPPDALSRYPINVNVHRDDDELSPSIISTITSDYFNINYIDDLSTVSYDPGSLLLLDYFRNNSLPTHSLSIPISLISTSTKSTDVLDSTIANIHFADNINLYEQIRTTQWKDSSILPLLNFLQNQITPTIDNLPKFYGLARLHWVIHGALYRIFHNKHSSERLLLVIPSSEMTNILQLAHDHAAAAHL</sequence>
<dbReference type="InterPro" id="IPR001641">
    <property type="entry name" value="Spumavirus_A9"/>
</dbReference>
<dbReference type="Gene3D" id="3.10.10.10">
    <property type="entry name" value="HIV Type 1 Reverse Transcriptase, subunit A, domain 1"/>
    <property type="match status" value="1"/>
</dbReference>
<dbReference type="InterPro" id="IPR043502">
    <property type="entry name" value="DNA/RNA_pol_sf"/>
</dbReference>
<name>A0A817SHF7_9BILA</name>
<dbReference type="Pfam" id="PF00078">
    <property type="entry name" value="RVT_1"/>
    <property type="match status" value="1"/>
</dbReference>
<evidence type="ECO:0000256" key="3">
    <source>
        <dbReference type="ARBA" id="ARBA00022722"/>
    </source>
</evidence>
<keyword evidence="3" id="KW-0540">Nuclease</keyword>
<evidence type="ECO:0000313" key="8">
    <source>
        <dbReference type="EMBL" id="CAF3290702.1"/>
    </source>
</evidence>
<evidence type="ECO:0000313" key="10">
    <source>
        <dbReference type="Proteomes" id="UP000663825"/>
    </source>
</evidence>
<proteinExistence type="predicted"/>
<keyword evidence="11" id="KW-1185">Reference proteome</keyword>
<keyword evidence="5" id="KW-0378">Hydrolase</keyword>
<accession>A0A817SHF7</accession>
<keyword evidence="4" id="KW-0255">Endonuclease</keyword>
<evidence type="ECO:0000256" key="6">
    <source>
        <dbReference type="ARBA" id="ARBA00022918"/>
    </source>
</evidence>
<dbReference type="PANTHER" id="PTHR37984">
    <property type="entry name" value="PROTEIN CBG26694"/>
    <property type="match status" value="1"/>
</dbReference>
<dbReference type="Pfam" id="PF17917">
    <property type="entry name" value="RT_RNaseH"/>
    <property type="match status" value="1"/>
</dbReference>
<evidence type="ECO:0000256" key="2">
    <source>
        <dbReference type="ARBA" id="ARBA00022695"/>
    </source>
</evidence>
<dbReference type="GO" id="GO:0006508">
    <property type="term" value="P:proteolysis"/>
    <property type="evidence" value="ECO:0007669"/>
    <property type="project" value="InterPro"/>
</dbReference>
<reference evidence="8" key="1">
    <citation type="submission" date="2021-02" db="EMBL/GenBank/DDBJ databases">
        <authorList>
            <person name="Nowell W R."/>
        </authorList>
    </citation>
    <scope>NUCLEOTIDE SEQUENCE</scope>
</reference>
<evidence type="ECO:0000259" key="7">
    <source>
        <dbReference type="PROSITE" id="PS50878"/>
    </source>
</evidence>
<dbReference type="InterPro" id="IPR000477">
    <property type="entry name" value="RT_dom"/>
</dbReference>
<dbReference type="Gene3D" id="3.30.70.270">
    <property type="match status" value="2"/>
</dbReference>
<dbReference type="FunFam" id="3.10.20.370:FF:000001">
    <property type="entry name" value="Retrovirus-related Pol polyprotein from transposon 17.6-like protein"/>
    <property type="match status" value="1"/>
</dbReference>
<dbReference type="OrthoDB" id="117296at2759"/>
<dbReference type="Pfam" id="PF03539">
    <property type="entry name" value="Spuma_A9PTase"/>
    <property type="match status" value="1"/>
</dbReference>
<dbReference type="PROSITE" id="PS50878">
    <property type="entry name" value="RT_POL"/>
    <property type="match status" value="1"/>
</dbReference>
<dbReference type="InterPro" id="IPR041373">
    <property type="entry name" value="RT_RNaseH"/>
</dbReference>
<comment type="caution">
    <text evidence="8">The sequence shown here is derived from an EMBL/GenBank/DDBJ whole genome shotgun (WGS) entry which is preliminary data.</text>
</comment>
<dbReference type="Proteomes" id="UP000663825">
    <property type="component" value="Unassembled WGS sequence"/>
</dbReference>
<keyword evidence="2" id="KW-0548">Nucleotidyltransferase</keyword>
<gene>
    <name evidence="8" type="ORF">TIS948_LOCUS17518</name>
    <name evidence="9" type="ORF">UJA718_LOCUS30355</name>
</gene>
<dbReference type="SUPFAM" id="SSF56672">
    <property type="entry name" value="DNA/RNA polymerases"/>
    <property type="match status" value="1"/>
</dbReference>
<feature type="non-terminal residue" evidence="8">
    <location>
        <position position="1"/>
    </location>
</feature>
<dbReference type="InterPro" id="IPR043128">
    <property type="entry name" value="Rev_trsase/Diguanyl_cyclase"/>
</dbReference>
<dbReference type="GO" id="GO:0004519">
    <property type="term" value="F:endonuclease activity"/>
    <property type="evidence" value="ECO:0007669"/>
    <property type="project" value="UniProtKB-KW"/>
</dbReference>
<feature type="domain" description="Reverse transcriptase" evidence="7">
    <location>
        <begin position="191"/>
        <end position="380"/>
    </location>
</feature>
<dbReference type="CDD" id="cd01647">
    <property type="entry name" value="RT_LTR"/>
    <property type="match status" value="1"/>
</dbReference>
<dbReference type="CDD" id="cd09274">
    <property type="entry name" value="RNase_HI_RT_Ty3"/>
    <property type="match status" value="1"/>
</dbReference>